<accession>A0ABW0LB61</accession>
<keyword evidence="1" id="KW-0805">Transcription regulation</keyword>
<dbReference type="Pfam" id="PF12833">
    <property type="entry name" value="HTH_18"/>
    <property type="match status" value="1"/>
</dbReference>
<dbReference type="SMART" id="SM00342">
    <property type="entry name" value="HTH_ARAC"/>
    <property type="match status" value="1"/>
</dbReference>
<dbReference type="RefSeq" id="WP_379786564.1">
    <property type="nucleotide sequence ID" value="NZ_JBHSMU010000019.1"/>
</dbReference>
<sequence>MYQLDGTPGDHTHACPVEHDDSYVRVDVLRYSFYDTVRSLGGDPVQLMSAVKIDPAVLQQPGGKLSYRAMIDLFEYAAHALRCPDFGLRLARQTKNALAVLGPLETPMRNARTLGEAYDYCTSHVNVYSTAIHASRERDQWNGRDYLLVDVLLNGVEHPRQVIEHAIGLSYIAFLSLCDAKILPTEVWFTHSAPKSCASHAEFFGTSVKFNMPYNAIYLGCGVLNRPIENRNAQVFQTADGLINEQFPAMASSVSRQVRVVLAKLRLGESCSQVLVADMLGMHSRTLQRRLRAEGKTFEEIVDAARREIALRNLTDEQVSLTQITEKLGYSESSVLTRSCQRWFSRSPRQIRKAAQPTILSRLSAMSLPDRQTANCYPQSVGKLSAA</sequence>
<dbReference type="InterPro" id="IPR018060">
    <property type="entry name" value="HTH_AraC"/>
</dbReference>
<reference evidence="6" key="1">
    <citation type="journal article" date="2019" name="Int. J. Syst. Evol. Microbiol.">
        <title>The Global Catalogue of Microorganisms (GCM) 10K type strain sequencing project: providing services to taxonomists for standard genome sequencing and annotation.</title>
        <authorList>
            <consortium name="The Broad Institute Genomics Platform"/>
            <consortium name="The Broad Institute Genome Sequencing Center for Infectious Disease"/>
            <person name="Wu L."/>
            <person name="Ma J."/>
        </authorList>
    </citation>
    <scope>NUCLEOTIDE SEQUENCE [LARGE SCALE GENOMIC DNA]</scope>
    <source>
        <strain evidence="6">KACC 12649</strain>
    </source>
</reference>
<gene>
    <name evidence="5" type="ORF">ACFPN5_25035</name>
</gene>
<evidence type="ECO:0000259" key="4">
    <source>
        <dbReference type="PROSITE" id="PS01124"/>
    </source>
</evidence>
<organism evidence="5 6">
    <name type="scientific">Massilia niabensis</name>
    <dbReference type="NCBI Taxonomy" id="544910"/>
    <lineage>
        <taxon>Bacteria</taxon>
        <taxon>Pseudomonadati</taxon>
        <taxon>Pseudomonadota</taxon>
        <taxon>Betaproteobacteria</taxon>
        <taxon>Burkholderiales</taxon>
        <taxon>Oxalobacteraceae</taxon>
        <taxon>Telluria group</taxon>
        <taxon>Massilia</taxon>
    </lineage>
</organism>
<keyword evidence="3" id="KW-0804">Transcription</keyword>
<evidence type="ECO:0000256" key="2">
    <source>
        <dbReference type="ARBA" id="ARBA00023125"/>
    </source>
</evidence>
<dbReference type="PANTHER" id="PTHR47894">
    <property type="entry name" value="HTH-TYPE TRANSCRIPTIONAL REGULATOR GADX"/>
    <property type="match status" value="1"/>
</dbReference>
<proteinExistence type="predicted"/>
<evidence type="ECO:0000313" key="6">
    <source>
        <dbReference type="Proteomes" id="UP001596050"/>
    </source>
</evidence>
<comment type="caution">
    <text evidence="5">The sequence shown here is derived from an EMBL/GenBank/DDBJ whole genome shotgun (WGS) entry which is preliminary data.</text>
</comment>
<feature type="domain" description="HTH araC/xylS-type" evidence="4">
    <location>
        <begin position="276"/>
        <end position="354"/>
    </location>
</feature>
<protein>
    <submittedName>
        <fullName evidence="5">AraC family transcriptional regulator ligand-binding domain-containing protein</fullName>
    </submittedName>
</protein>
<name>A0ABW0LB61_9BURK</name>
<evidence type="ECO:0000313" key="5">
    <source>
        <dbReference type="EMBL" id="MFC5463084.1"/>
    </source>
</evidence>
<dbReference type="InterPro" id="IPR009057">
    <property type="entry name" value="Homeodomain-like_sf"/>
</dbReference>
<dbReference type="SUPFAM" id="SSF46689">
    <property type="entry name" value="Homeodomain-like"/>
    <property type="match status" value="1"/>
</dbReference>
<dbReference type="Proteomes" id="UP001596050">
    <property type="component" value="Unassembled WGS sequence"/>
</dbReference>
<evidence type="ECO:0000256" key="1">
    <source>
        <dbReference type="ARBA" id="ARBA00023015"/>
    </source>
</evidence>
<dbReference type="PROSITE" id="PS01124">
    <property type="entry name" value="HTH_ARAC_FAMILY_2"/>
    <property type="match status" value="1"/>
</dbReference>
<keyword evidence="2" id="KW-0238">DNA-binding</keyword>
<dbReference type="InterPro" id="IPR032687">
    <property type="entry name" value="AraC-type_N"/>
</dbReference>
<dbReference type="Gene3D" id="1.10.10.60">
    <property type="entry name" value="Homeodomain-like"/>
    <property type="match status" value="1"/>
</dbReference>
<dbReference type="Pfam" id="PF12625">
    <property type="entry name" value="Arabinose_bd"/>
    <property type="match status" value="1"/>
</dbReference>
<dbReference type="PANTHER" id="PTHR47894:SF4">
    <property type="entry name" value="HTH-TYPE TRANSCRIPTIONAL REGULATOR GADX"/>
    <property type="match status" value="1"/>
</dbReference>
<keyword evidence="6" id="KW-1185">Reference proteome</keyword>
<evidence type="ECO:0000256" key="3">
    <source>
        <dbReference type="ARBA" id="ARBA00023163"/>
    </source>
</evidence>
<dbReference type="EMBL" id="JBHSMU010000019">
    <property type="protein sequence ID" value="MFC5463084.1"/>
    <property type="molecule type" value="Genomic_DNA"/>
</dbReference>